<name>A0A6J5WD82_PRUAR</name>
<gene>
    <name evidence="1" type="ORF">ORAREDHAP_LOCUS9571</name>
</gene>
<evidence type="ECO:0000313" key="1">
    <source>
        <dbReference type="EMBL" id="CAB4297602.1"/>
    </source>
</evidence>
<keyword evidence="2" id="KW-1185">Reference proteome</keyword>
<dbReference type="Proteomes" id="UP000507245">
    <property type="component" value="Unassembled WGS sequence"/>
</dbReference>
<reference evidence="2" key="1">
    <citation type="journal article" date="2020" name="Genome Biol.">
        <title>Gamete binning: chromosome-level and haplotype-resolved genome assembly enabled by high-throughput single-cell sequencing of gamete genomes.</title>
        <authorList>
            <person name="Campoy J.A."/>
            <person name="Sun H."/>
            <person name="Goel M."/>
            <person name="Jiao W.-B."/>
            <person name="Folz-Donahue K."/>
            <person name="Wang N."/>
            <person name="Rubio M."/>
            <person name="Liu C."/>
            <person name="Kukat C."/>
            <person name="Ruiz D."/>
            <person name="Huettel B."/>
            <person name="Schneeberger K."/>
        </authorList>
    </citation>
    <scope>NUCLEOTIDE SEQUENCE [LARGE SCALE GENOMIC DNA]</scope>
    <source>
        <strain evidence="2">cv. Rojo Pasion</strain>
    </source>
</reference>
<accession>A0A6J5WD82</accession>
<proteinExistence type="predicted"/>
<dbReference type="EMBL" id="CAEKKB010000001">
    <property type="protein sequence ID" value="CAB4297602.1"/>
    <property type="molecule type" value="Genomic_DNA"/>
</dbReference>
<evidence type="ECO:0000313" key="2">
    <source>
        <dbReference type="Proteomes" id="UP000507245"/>
    </source>
</evidence>
<sequence>MNGKDIALTVAKATKAVAVATGAVPRPQFRNPMLPADVNPKVESAVDLLKEMYNEVVAAAILKSPVQLQIFDDSFRKKKSEELMLLMKETCDVIVSLKALLPLPPYSSEPDHLPKVATALSKVGAAINLKILINGKDLNTTIAEDVAATSNARKALKAVPIKLKIIINGKDIALSQIIYLKLSQSIRLK</sequence>
<dbReference type="AlphaFoldDB" id="A0A6J5WD82"/>
<protein>
    <submittedName>
        <fullName evidence="1">Uncharacterized protein</fullName>
    </submittedName>
</protein>
<organism evidence="1 2">
    <name type="scientific">Prunus armeniaca</name>
    <name type="common">Apricot</name>
    <name type="synonym">Armeniaca vulgaris</name>
    <dbReference type="NCBI Taxonomy" id="36596"/>
    <lineage>
        <taxon>Eukaryota</taxon>
        <taxon>Viridiplantae</taxon>
        <taxon>Streptophyta</taxon>
        <taxon>Embryophyta</taxon>
        <taxon>Tracheophyta</taxon>
        <taxon>Spermatophyta</taxon>
        <taxon>Magnoliopsida</taxon>
        <taxon>eudicotyledons</taxon>
        <taxon>Gunneridae</taxon>
        <taxon>Pentapetalae</taxon>
        <taxon>rosids</taxon>
        <taxon>fabids</taxon>
        <taxon>Rosales</taxon>
        <taxon>Rosaceae</taxon>
        <taxon>Amygdaloideae</taxon>
        <taxon>Amygdaleae</taxon>
        <taxon>Prunus</taxon>
    </lineage>
</organism>